<sequence>MVAKSEASMQMSRALSKLAVATDLGTAARPSTAVPLSCPAASTGGVGTIGDSGSGVAGGRGKAGLTSAPGRNLLIKPSAARNVLASLPLPLANLERQSKKAASVTAAAPPATTVMAAAAVPPQASSGALAAAAAGPSTPRLPPLPAHIPQPPSPQAVAVAAAVAQSGGAQLPPATPPTAQQSMSPHLQQRAPSHSHSHSHSTPLPPPPLPPCGMVQMSSGPGGGGAAGSNDISKELRDAARNHPGLPAGLLAQLHHPRRPGMPISAPFPGTSTSGSAAAAIQPPASGGAGGAGGVRPLSPRSRARLTASLVNGSATASAAAPAAPPPPPPLPAPAAMASLSPEALAVLFGSPSSQPPPPTAGGLLVMRRAGPVAVGAGAALRPSTAQHSSGSGGGRCCSPASSAAAAATAAAGAPPRTASGPPSRPPVVPHITVPYKPGSIRLPPGGVPGITAAVALGGASGKAPSGPGSAAGSGTGSPVVPSTAGAVAGKASPSELLRPWTSAGGGASGTLRPVTANPLTHCMPTDSTATLVVRVPRSATEASNPAQAAGGAPAPPSRAGDGPHSTVRMSVAAARPGAITSAPGPASERSTSAAGDGPGASSTGGTNDARQLTAQELRAVVAALAASRPEAAAILLQRPGTAVSAAGTGDMRGRPVSSPARRPATRSGGFEANTMDAAAPGELLDPVSMYGKMDRNLPPGSTSSRTSSRATTRGSLLSESAVSFSVSIRDPSVYDDKWPRPTSGGSRPSSRGTTVAAAASAMPPGAGGGGGGAGNSRGGSNDSHRQAISAWGSTKLPLQSIPEDAELAGGEEVHSAAAATTTAAAGDIPHPLHPLEPLESDPELDAAWASIVAANQRPDTAAARAPSSGLNVFSRPPTGAIRITRQAAPMVLVLEDLTASTPEVLERELETLGLEELQALRTKLCG</sequence>
<keyword evidence="3" id="KW-1185">Reference proteome</keyword>
<feature type="compositionally biased region" description="Low complexity" evidence="1">
    <location>
        <begin position="546"/>
        <end position="564"/>
    </location>
</feature>
<reference evidence="2" key="1">
    <citation type="journal article" date="2021" name="Proc. Natl. Acad. Sci. U.S.A.">
        <title>Three genomes in the algal genus Volvox reveal the fate of a haploid sex-determining region after a transition to homothallism.</title>
        <authorList>
            <person name="Yamamoto K."/>
            <person name="Hamaji T."/>
            <person name="Kawai-Toyooka H."/>
            <person name="Matsuzaki R."/>
            <person name="Takahashi F."/>
            <person name="Nishimura Y."/>
            <person name="Kawachi M."/>
            <person name="Noguchi H."/>
            <person name="Minakuchi Y."/>
            <person name="Umen J.G."/>
            <person name="Toyoda A."/>
            <person name="Nozaki H."/>
        </authorList>
    </citation>
    <scope>NUCLEOTIDE SEQUENCE</scope>
    <source>
        <strain evidence="2">NIES-3780</strain>
    </source>
</reference>
<feature type="compositionally biased region" description="Low complexity" evidence="1">
    <location>
        <begin position="460"/>
        <end position="469"/>
    </location>
</feature>
<feature type="region of interest" description="Disordered" evidence="1">
    <location>
        <begin position="640"/>
        <end position="715"/>
    </location>
</feature>
<feature type="compositionally biased region" description="Low complexity" evidence="1">
    <location>
        <begin position="701"/>
        <end position="715"/>
    </location>
</feature>
<feature type="region of interest" description="Disordered" evidence="1">
    <location>
        <begin position="732"/>
        <end position="786"/>
    </location>
</feature>
<accession>A0A8J4BXJ3</accession>
<name>A0A8J4BXJ3_9CHLO</name>
<feature type="region of interest" description="Disordered" evidence="1">
    <location>
        <begin position="460"/>
        <end position="513"/>
    </location>
</feature>
<feature type="compositionally biased region" description="Pro residues" evidence="1">
    <location>
        <begin position="139"/>
        <end position="154"/>
    </location>
</feature>
<feature type="compositionally biased region" description="Pro residues" evidence="1">
    <location>
        <begin position="323"/>
        <end position="333"/>
    </location>
</feature>
<feature type="region of interest" description="Disordered" evidence="1">
    <location>
        <begin position="256"/>
        <end position="299"/>
    </location>
</feature>
<feature type="region of interest" description="Disordered" evidence="1">
    <location>
        <begin position="317"/>
        <end position="336"/>
    </location>
</feature>
<evidence type="ECO:0000256" key="1">
    <source>
        <dbReference type="SAM" id="MobiDB-lite"/>
    </source>
</evidence>
<proteinExistence type="predicted"/>
<feature type="region of interest" description="Disordered" evidence="1">
    <location>
        <begin position="378"/>
        <end position="433"/>
    </location>
</feature>
<dbReference type="EMBL" id="BNCO01000097">
    <property type="protein sequence ID" value="GIL67368.1"/>
    <property type="molecule type" value="Genomic_DNA"/>
</dbReference>
<comment type="caution">
    <text evidence="2">The sequence shown here is derived from an EMBL/GenBank/DDBJ whole genome shotgun (WGS) entry which is preliminary data.</text>
</comment>
<feature type="compositionally biased region" description="Polar residues" evidence="1">
    <location>
        <begin position="182"/>
        <end position="191"/>
    </location>
</feature>
<feature type="compositionally biased region" description="Low complexity" evidence="1">
    <location>
        <begin position="270"/>
        <end position="286"/>
    </location>
</feature>
<evidence type="ECO:0000313" key="2">
    <source>
        <dbReference type="EMBL" id="GIL67368.1"/>
    </source>
</evidence>
<feature type="region of interest" description="Disordered" evidence="1">
    <location>
        <begin position="130"/>
        <end position="231"/>
    </location>
</feature>
<dbReference type="Proteomes" id="UP000747399">
    <property type="component" value="Unassembled WGS sequence"/>
</dbReference>
<protein>
    <submittedName>
        <fullName evidence="2">Uncharacterized protein</fullName>
    </submittedName>
</protein>
<feature type="compositionally biased region" description="Low complexity" evidence="1">
    <location>
        <begin position="741"/>
        <end position="765"/>
    </location>
</feature>
<feature type="region of interest" description="Disordered" evidence="1">
    <location>
        <begin position="539"/>
        <end position="608"/>
    </location>
</feature>
<gene>
    <name evidence="2" type="ORF">Vafri_20772</name>
</gene>
<dbReference type="AlphaFoldDB" id="A0A8J4BXJ3"/>
<feature type="compositionally biased region" description="Gly residues" evidence="1">
    <location>
        <begin position="766"/>
        <end position="778"/>
    </location>
</feature>
<feature type="compositionally biased region" description="Low complexity" evidence="1">
    <location>
        <begin position="397"/>
        <end position="422"/>
    </location>
</feature>
<feature type="compositionally biased region" description="Low complexity" evidence="1">
    <location>
        <begin position="155"/>
        <end position="181"/>
    </location>
</feature>
<organism evidence="2 3">
    <name type="scientific">Volvox africanus</name>
    <dbReference type="NCBI Taxonomy" id="51714"/>
    <lineage>
        <taxon>Eukaryota</taxon>
        <taxon>Viridiplantae</taxon>
        <taxon>Chlorophyta</taxon>
        <taxon>core chlorophytes</taxon>
        <taxon>Chlorophyceae</taxon>
        <taxon>CS clade</taxon>
        <taxon>Chlamydomonadales</taxon>
        <taxon>Volvocaceae</taxon>
        <taxon>Volvox</taxon>
    </lineage>
</organism>
<evidence type="ECO:0000313" key="3">
    <source>
        <dbReference type="Proteomes" id="UP000747399"/>
    </source>
</evidence>